<dbReference type="Gene3D" id="3.30.565.10">
    <property type="entry name" value="Histidine kinase-like ATPase, C-terminal domain"/>
    <property type="match status" value="1"/>
</dbReference>
<keyword evidence="5" id="KW-0808">Transferase</keyword>
<dbReference type="PANTHER" id="PTHR34220">
    <property type="entry name" value="SENSOR HISTIDINE KINASE YPDA"/>
    <property type="match status" value="1"/>
</dbReference>
<evidence type="ECO:0000256" key="3">
    <source>
        <dbReference type="SAM" id="SignalP"/>
    </source>
</evidence>
<dbReference type="GO" id="GO:0000155">
    <property type="term" value="F:phosphorelay sensor kinase activity"/>
    <property type="evidence" value="ECO:0007669"/>
    <property type="project" value="InterPro"/>
</dbReference>
<evidence type="ECO:0000256" key="2">
    <source>
        <dbReference type="SAM" id="Phobius"/>
    </source>
</evidence>
<keyword evidence="2" id="KW-0812">Transmembrane</keyword>
<dbReference type="SUPFAM" id="SSF55874">
    <property type="entry name" value="ATPase domain of HSP90 chaperone/DNA topoisomerase II/histidine kinase"/>
    <property type="match status" value="1"/>
</dbReference>
<sequence>MKPKKLHITIFCILLWSFSFAQQYTNYTTKDGLPSNHVYTILQDAQGFMWFLTDKGMVKYNGSNFTTFTTKDGLSNNDVWEAFTTPDGKIWYFSKASSLGYIKNDSVVSFPNSTRGEIINPTYSFQLGNDIYPMGTNKLYHLKNGTWKIFYTLKNITDDEDAYIHDYTKIFHENINYLKVHYKNEKFSIHDHDQKKLKEIYAKEILHKHTVRGQITDSLFFWTSNKMYSILNLNTLKFSSYNFKDEVGIEVVNYSRINLVGDQLQITGTGFVGFLDADLHIKNPFYFPSTLHAHFGFVDNLNTVWLSTFNKGIYKLPYLQQQIKYLFNEDKIQGFNVLNGELYANIFNKGIYKFDPLRKEFNEFIKVEEYIFSANEIEELGKNYFTTKTKIFIEHHNQLTTVDFNEGQKQSGILNSLARKFIFFEDYLYGNFSFGINKINTNDVSIEKEYIQKGTTDILTFKNRLLIATTNGLRELKNDSIHSIYFKNNTLDTSILNLTKITDQLLLINTDGFGSYLTNLETIQPLKGSEFLIVQDAFIEDKSLWLATNTGVLHFIKKDESYKLNRTYNQNDGLPNNNINSVYVNETDLIVATNSGLAILPKNQKKQSLLLDVFIKKASYNSETITTENNSFAYVNNNTLSVEVSRIDFSEDQHTSYTYKLEPIQKTWSTSVTNVFNFNDLQPNTYTLKIASNTIEKQISFTIKPLWWQTLWAKIGGIFLLLIGIVFTVWRISKKSQEKKNEKLLQEKQLSEIQLKALRSQMNPHFVFNSLAAIQYYINNNEIKASETYLVKFSKLIRQFFELSKETEINLEQEIKLIKNYLDIEKLRFKEKFEYQIHIDDLLNTKTNKIPTMLLQPIVENAVNHGIFNKMDNGKIDIYFKFIDEKNFQIEIVDDGVGVVNTQNKATKKVKSSNVLDDRLKYLNQSENWKIIYKTEELHPELTDKGNKSTFIITQL</sequence>
<dbReference type="AlphaFoldDB" id="A0A7L4ZEC2"/>
<dbReference type="GO" id="GO:0016020">
    <property type="term" value="C:membrane"/>
    <property type="evidence" value="ECO:0007669"/>
    <property type="project" value="InterPro"/>
</dbReference>
<dbReference type="Gene3D" id="2.130.10.10">
    <property type="entry name" value="YVTN repeat-like/Quinoprotein amine dehydrogenase"/>
    <property type="match status" value="1"/>
</dbReference>
<dbReference type="InterPro" id="IPR015943">
    <property type="entry name" value="WD40/YVTN_repeat-like_dom_sf"/>
</dbReference>
<feature type="transmembrane region" description="Helical" evidence="2">
    <location>
        <begin position="706"/>
        <end position="730"/>
    </location>
</feature>
<dbReference type="PANTHER" id="PTHR34220:SF7">
    <property type="entry name" value="SENSOR HISTIDINE KINASE YPDA"/>
    <property type="match status" value="1"/>
</dbReference>
<evidence type="ECO:0000313" key="5">
    <source>
        <dbReference type="EMBL" id="QHI34889.1"/>
    </source>
</evidence>
<dbReference type="InterPro" id="IPR010559">
    <property type="entry name" value="Sig_transdc_His_kin_internal"/>
</dbReference>
<dbReference type="KEGG" id="kan:IMCC3317_02340"/>
<keyword evidence="5" id="KW-0418">Kinase</keyword>
<proteinExistence type="predicted"/>
<feature type="signal peptide" evidence="3">
    <location>
        <begin position="1"/>
        <end position="21"/>
    </location>
</feature>
<keyword evidence="3" id="KW-0732">Signal</keyword>
<evidence type="ECO:0000313" key="6">
    <source>
        <dbReference type="Proteomes" id="UP000464657"/>
    </source>
</evidence>
<dbReference type="RefSeq" id="WP_160127674.1">
    <property type="nucleotide sequence ID" value="NZ_CP019288.1"/>
</dbReference>
<evidence type="ECO:0000256" key="1">
    <source>
        <dbReference type="SAM" id="Coils"/>
    </source>
</evidence>
<accession>A0A7L4ZEC2</accession>
<feature type="coiled-coil region" evidence="1">
    <location>
        <begin position="734"/>
        <end position="761"/>
    </location>
</feature>
<dbReference type="Pfam" id="PF07494">
    <property type="entry name" value="Reg_prop"/>
    <property type="match status" value="1"/>
</dbReference>
<feature type="domain" description="Signal transduction histidine kinase internal region" evidence="4">
    <location>
        <begin position="754"/>
        <end position="833"/>
    </location>
</feature>
<dbReference type="Pfam" id="PF06580">
    <property type="entry name" value="His_kinase"/>
    <property type="match status" value="1"/>
</dbReference>
<protein>
    <submittedName>
        <fullName evidence="5">Sensor histidine kinase YpdA</fullName>
        <ecNumber evidence="5">2.7.13.3</ecNumber>
    </submittedName>
</protein>
<feature type="chain" id="PRO_5029685120" evidence="3">
    <location>
        <begin position="22"/>
        <end position="956"/>
    </location>
</feature>
<dbReference type="Proteomes" id="UP000464657">
    <property type="component" value="Chromosome"/>
</dbReference>
<dbReference type="InterPro" id="IPR036890">
    <property type="entry name" value="HATPase_C_sf"/>
</dbReference>
<keyword evidence="1" id="KW-0175">Coiled coil</keyword>
<dbReference type="InterPro" id="IPR050640">
    <property type="entry name" value="Bact_2-comp_sensor_kinase"/>
</dbReference>
<dbReference type="OrthoDB" id="9809670at2"/>
<keyword evidence="2" id="KW-0472">Membrane</keyword>
<name>A0A7L4ZEC2_9FLAO</name>
<keyword evidence="2" id="KW-1133">Transmembrane helix</keyword>
<organism evidence="5 6">
    <name type="scientific">Kordia antarctica</name>
    <dbReference type="NCBI Taxonomy" id="1218801"/>
    <lineage>
        <taxon>Bacteria</taxon>
        <taxon>Pseudomonadati</taxon>
        <taxon>Bacteroidota</taxon>
        <taxon>Flavobacteriia</taxon>
        <taxon>Flavobacteriales</taxon>
        <taxon>Flavobacteriaceae</taxon>
        <taxon>Kordia</taxon>
    </lineage>
</organism>
<dbReference type="InterPro" id="IPR011110">
    <property type="entry name" value="Reg_prop"/>
</dbReference>
<keyword evidence="6" id="KW-1185">Reference proteome</keyword>
<dbReference type="InterPro" id="IPR013783">
    <property type="entry name" value="Ig-like_fold"/>
</dbReference>
<gene>
    <name evidence="5" type="primary">ypdA_1</name>
    <name evidence="5" type="ORF">IMCC3317_02340</name>
</gene>
<evidence type="ECO:0000259" key="4">
    <source>
        <dbReference type="Pfam" id="PF06580"/>
    </source>
</evidence>
<dbReference type="EC" id="2.7.13.3" evidence="5"/>
<dbReference type="Gene3D" id="2.60.40.10">
    <property type="entry name" value="Immunoglobulins"/>
    <property type="match status" value="1"/>
</dbReference>
<reference evidence="5 6" key="1">
    <citation type="journal article" date="2013" name="Int. J. Syst. Evol. Microbiol.">
        <title>Kordia antarctica sp. nov., isolated from Antarctic seawater.</title>
        <authorList>
            <person name="Baek K."/>
            <person name="Choi A."/>
            <person name="Kang I."/>
            <person name="Lee K."/>
            <person name="Cho J.C."/>
        </authorList>
    </citation>
    <scope>NUCLEOTIDE SEQUENCE [LARGE SCALE GENOMIC DNA]</scope>
    <source>
        <strain evidence="5 6">IMCC3317</strain>
    </source>
</reference>
<dbReference type="EMBL" id="CP019288">
    <property type="protein sequence ID" value="QHI34889.1"/>
    <property type="molecule type" value="Genomic_DNA"/>
</dbReference>